<gene>
    <name evidence="3" type="ORF">FC48_GL000521</name>
</gene>
<dbReference type="PANTHER" id="PTHR30135:SF3">
    <property type="entry name" value="GLUCONEOGENESIS FACTOR-RELATED"/>
    <property type="match status" value="1"/>
</dbReference>
<sequence length="339" mass="37879">MMKSKVNRHRPKIVVIGGGTGLPVILNGLRQHNVDITAVVTVADDGGSSGVIRDYINVVPPGDIRNVLVALSDMPEIYKQIFQYRFKSNDQFFSGHAIGNLVIAALSEMDDRGIFDAVQELSELMKIQGHVYPASDIPLTLNARFTDGTTLAGESHISAAGKTIEKVWVTSIDDEKPEAKAEVVQAIMEADQIVLGPGSLFTSILPNLMIDNVGRAVCETKAEVVYICNIMTQKGETEHFTDAEHVRVLNRHLGQRFIDTVLVNTEPVPKDYMDRQKYDEYLYQVAYDFNGLREQGCRVISDNFLKLRDRGVFHDGEQVVKELMRLLGRPKSWYANELN</sequence>
<comment type="function">
    <text evidence="2">Required for morphogenesis under gluconeogenic growth conditions.</text>
</comment>
<dbReference type="RefSeq" id="WP_369946574.1">
    <property type="nucleotide sequence ID" value="NZ_AYYN01000013.1"/>
</dbReference>
<dbReference type="HAMAP" id="MF_00973">
    <property type="entry name" value="Gluconeogen_factor"/>
    <property type="match status" value="1"/>
</dbReference>
<accession>A0A0R2BNP2</accession>
<keyword evidence="1 2" id="KW-0963">Cytoplasm</keyword>
<comment type="caution">
    <text evidence="3">The sequence shown here is derived from an EMBL/GenBank/DDBJ whole genome shotgun (WGS) entry which is preliminary data.</text>
</comment>
<organism evidence="3 4">
    <name type="scientific">Ligilactobacillus murinus DSM 20452 = NBRC 14221</name>
    <dbReference type="NCBI Taxonomy" id="1423772"/>
    <lineage>
        <taxon>Bacteria</taxon>
        <taxon>Bacillati</taxon>
        <taxon>Bacillota</taxon>
        <taxon>Bacilli</taxon>
        <taxon>Lactobacillales</taxon>
        <taxon>Lactobacillaceae</taxon>
        <taxon>Ligilactobacillus</taxon>
    </lineage>
</organism>
<dbReference type="GO" id="GO:0005737">
    <property type="term" value="C:cytoplasm"/>
    <property type="evidence" value="ECO:0007669"/>
    <property type="project" value="UniProtKB-SubCell"/>
</dbReference>
<dbReference type="NCBIfam" id="TIGR01826">
    <property type="entry name" value="CofD_related"/>
    <property type="match status" value="1"/>
</dbReference>
<dbReference type="Pfam" id="PF01933">
    <property type="entry name" value="CofD"/>
    <property type="match status" value="1"/>
</dbReference>
<proteinExistence type="inferred from homology"/>
<reference evidence="3 4" key="1">
    <citation type="journal article" date="2015" name="Genome Announc.">
        <title>Expanding the biotechnology potential of lactobacilli through comparative genomics of 213 strains and associated genera.</title>
        <authorList>
            <person name="Sun Z."/>
            <person name="Harris H.M."/>
            <person name="McCann A."/>
            <person name="Guo C."/>
            <person name="Argimon S."/>
            <person name="Zhang W."/>
            <person name="Yang X."/>
            <person name="Jeffery I.B."/>
            <person name="Cooney J.C."/>
            <person name="Kagawa T.F."/>
            <person name="Liu W."/>
            <person name="Song Y."/>
            <person name="Salvetti E."/>
            <person name="Wrobel A."/>
            <person name="Rasinkangas P."/>
            <person name="Parkhill J."/>
            <person name="Rea M.C."/>
            <person name="O'Sullivan O."/>
            <person name="Ritari J."/>
            <person name="Douillard F.P."/>
            <person name="Paul Ross R."/>
            <person name="Yang R."/>
            <person name="Briner A.E."/>
            <person name="Felis G.E."/>
            <person name="de Vos W.M."/>
            <person name="Barrangou R."/>
            <person name="Klaenhammer T.R."/>
            <person name="Caufield P.W."/>
            <person name="Cui Y."/>
            <person name="Zhang H."/>
            <person name="O'Toole P.W."/>
        </authorList>
    </citation>
    <scope>NUCLEOTIDE SEQUENCE [LARGE SCALE GENOMIC DNA]</scope>
    <source>
        <strain evidence="3 4">DSM 20452</strain>
    </source>
</reference>
<comment type="subcellular location">
    <subcellularLocation>
        <location evidence="2">Cytoplasm</location>
    </subcellularLocation>
</comment>
<dbReference type="GO" id="GO:0043743">
    <property type="term" value="F:LPPG:FO 2-phospho-L-lactate transferase activity"/>
    <property type="evidence" value="ECO:0007669"/>
    <property type="project" value="InterPro"/>
</dbReference>
<dbReference type="InterPro" id="IPR010119">
    <property type="entry name" value="Gluconeogen_factor"/>
</dbReference>
<comment type="similarity">
    <text evidence="2">Belongs to the gluconeogenesis factor family.</text>
</comment>
<dbReference type="EMBL" id="AYYN01000013">
    <property type="protein sequence ID" value="KRM77865.1"/>
    <property type="molecule type" value="Genomic_DNA"/>
</dbReference>
<dbReference type="AlphaFoldDB" id="A0A0R2BNP2"/>
<dbReference type="PATRIC" id="fig|1423772.3.peg.566"/>
<evidence type="ECO:0000313" key="4">
    <source>
        <dbReference type="Proteomes" id="UP000051612"/>
    </source>
</evidence>
<protein>
    <recommendedName>
        <fullName evidence="2">Putative gluconeogenesis factor</fullName>
    </recommendedName>
</protein>
<dbReference type="InterPro" id="IPR038136">
    <property type="entry name" value="CofD-like_dom_sf"/>
</dbReference>
<dbReference type="GeneID" id="48465812"/>
<dbReference type="SUPFAM" id="SSF142338">
    <property type="entry name" value="CofD-like"/>
    <property type="match status" value="1"/>
</dbReference>
<dbReference type="PANTHER" id="PTHR30135">
    <property type="entry name" value="UNCHARACTERIZED PROTEIN YVCK-RELATED"/>
    <property type="match status" value="1"/>
</dbReference>
<evidence type="ECO:0000313" key="3">
    <source>
        <dbReference type="EMBL" id="KRM77865.1"/>
    </source>
</evidence>
<dbReference type="InterPro" id="IPR002882">
    <property type="entry name" value="CofD"/>
</dbReference>
<name>A0A0R2BNP2_9LACO</name>
<dbReference type="Gene3D" id="3.40.50.10680">
    <property type="entry name" value="CofD-like domains"/>
    <property type="match status" value="1"/>
</dbReference>
<dbReference type="Proteomes" id="UP000051612">
    <property type="component" value="Unassembled WGS sequence"/>
</dbReference>
<evidence type="ECO:0000256" key="2">
    <source>
        <dbReference type="HAMAP-Rule" id="MF_00973"/>
    </source>
</evidence>
<dbReference type="CDD" id="cd07187">
    <property type="entry name" value="YvcK_like"/>
    <property type="match status" value="1"/>
</dbReference>
<evidence type="ECO:0000256" key="1">
    <source>
        <dbReference type="ARBA" id="ARBA00022490"/>
    </source>
</evidence>
<dbReference type="GO" id="GO:0008360">
    <property type="term" value="P:regulation of cell shape"/>
    <property type="evidence" value="ECO:0007669"/>
    <property type="project" value="UniProtKB-UniRule"/>
</dbReference>